<sequence>MKNRLIMKTKYHLMLVLLVLVTASCSFDEEIDPNGPSLGGVESNASLRQLNELTIGVQATSRNGQGIETTASGTLARELYLFDADPRNTGDLLGKNGIQLDNNSFYSTAQFTGSYRCIKNANVLLAALDNTQVIEETDKNAYRGFAKTYIAYELIQILKSYGTARIDVADPDNLGPFLEFDAALVEIRNLLDDAQNDLSGFTSLDQFLFPISGFDDLIDTSGEMGDDVRDDDGQITIDEFLLFNRAVAALAAVYAEDGTGALSELSNSYFDLMGSLTNGPKYVFGLGAGDQPNGVFRSPSTSAEEPNNADQIIVHDSWINDAEAGDTRVASKSAVRPMPSAQDGLNGTHETRLYASNVASIDILRNEELILLYAEASILASNLQDAEDALNIIRNAAGLVNYGGLQNADDLTTELLNQRRYSLWAENHRMFDLRRYDLSNTLPIDRAGDQVFNVLPIPLSENQ</sequence>
<comment type="subcellular location">
    <subcellularLocation>
        <location evidence="1">Cell outer membrane</location>
    </subcellularLocation>
</comment>
<reference evidence="8 9" key="1">
    <citation type="submission" date="2016-10" db="EMBL/GenBank/DDBJ databases">
        <authorList>
            <person name="de Groot N.N."/>
        </authorList>
    </citation>
    <scope>NUCLEOTIDE SEQUENCE [LARGE SCALE GENOMIC DNA]</scope>
    <source>
        <strain evidence="8 9">DSM 25232</strain>
    </source>
</reference>
<keyword evidence="9" id="KW-1185">Reference proteome</keyword>
<gene>
    <name evidence="8" type="ORF">SAMN04487910_2136</name>
</gene>
<keyword evidence="4" id="KW-0472">Membrane</keyword>
<dbReference type="InterPro" id="IPR012944">
    <property type="entry name" value="SusD_RagB_dom"/>
</dbReference>
<dbReference type="EMBL" id="FOAB01000003">
    <property type="protein sequence ID" value="SEL24291.1"/>
    <property type="molecule type" value="Genomic_DNA"/>
</dbReference>
<evidence type="ECO:0000256" key="6">
    <source>
        <dbReference type="SAM" id="SignalP"/>
    </source>
</evidence>
<organism evidence="8 9">
    <name type="scientific">Aquimarina amphilecti</name>
    <dbReference type="NCBI Taxonomy" id="1038014"/>
    <lineage>
        <taxon>Bacteria</taxon>
        <taxon>Pseudomonadati</taxon>
        <taxon>Bacteroidota</taxon>
        <taxon>Flavobacteriia</taxon>
        <taxon>Flavobacteriales</taxon>
        <taxon>Flavobacteriaceae</taxon>
        <taxon>Aquimarina</taxon>
    </lineage>
</organism>
<dbReference type="Proteomes" id="UP000198521">
    <property type="component" value="Unassembled WGS sequence"/>
</dbReference>
<dbReference type="PROSITE" id="PS51257">
    <property type="entry name" value="PROKAR_LIPOPROTEIN"/>
    <property type="match status" value="1"/>
</dbReference>
<evidence type="ECO:0000256" key="2">
    <source>
        <dbReference type="ARBA" id="ARBA00006275"/>
    </source>
</evidence>
<accession>A0A1H7NLN8</accession>
<evidence type="ECO:0000256" key="5">
    <source>
        <dbReference type="ARBA" id="ARBA00023237"/>
    </source>
</evidence>
<dbReference type="SUPFAM" id="SSF48452">
    <property type="entry name" value="TPR-like"/>
    <property type="match status" value="1"/>
</dbReference>
<dbReference type="Pfam" id="PF07980">
    <property type="entry name" value="SusD_RagB"/>
    <property type="match status" value="1"/>
</dbReference>
<comment type="similarity">
    <text evidence="2">Belongs to the SusD family.</text>
</comment>
<name>A0A1H7NLN8_AQUAM</name>
<feature type="domain" description="RagB/SusD" evidence="7">
    <location>
        <begin position="360"/>
        <end position="438"/>
    </location>
</feature>
<dbReference type="OrthoDB" id="9794888at2"/>
<keyword evidence="5" id="KW-0998">Cell outer membrane</keyword>
<keyword evidence="3 6" id="KW-0732">Signal</keyword>
<evidence type="ECO:0000259" key="7">
    <source>
        <dbReference type="Pfam" id="PF07980"/>
    </source>
</evidence>
<evidence type="ECO:0000256" key="4">
    <source>
        <dbReference type="ARBA" id="ARBA00023136"/>
    </source>
</evidence>
<dbReference type="Gene3D" id="1.25.40.390">
    <property type="match status" value="2"/>
</dbReference>
<dbReference type="GO" id="GO:0009279">
    <property type="term" value="C:cell outer membrane"/>
    <property type="evidence" value="ECO:0007669"/>
    <property type="project" value="UniProtKB-SubCell"/>
</dbReference>
<feature type="chain" id="PRO_5011634155" evidence="6">
    <location>
        <begin position="29"/>
        <end position="463"/>
    </location>
</feature>
<dbReference type="InterPro" id="IPR011990">
    <property type="entry name" value="TPR-like_helical_dom_sf"/>
</dbReference>
<proteinExistence type="inferred from homology"/>
<dbReference type="STRING" id="1038014.SAMN04487910_2136"/>
<feature type="signal peptide" evidence="6">
    <location>
        <begin position="1"/>
        <end position="28"/>
    </location>
</feature>
<evidence type="ECO:0000256" key="3">
    <source>
        <dbReference type="ARBA" id="ARBA00022729"/>
    </source>
</evidence>
<evidence type="ECO:0000313" key="9">
    <source>
        <dbReference type="Proteomes" id="UP000198521"/>
    </source>
</evidence>
<evidence type="ECO:0000313" key="8">
    <source>
        <dbReference type="EMBL" id="SEL24291.1"/>
    </source>
</evidence>
<evidence type="ECO:0000256" key="1">
    <source>
        <dbReference type="ARBA" id="ARBA00004442"/>
    </source>
</evidence>
<protein>
    <submittedName>
        <fullName evidence="8">RagB/SusD domain-containing protein</fullName>
    </submittedName>
</protein>
<dbReference type="AlphaFoldDB" id="A0A1H7NLN8"/>